<organism evidence="3 4">
    <name type="scientific">Chloracidobacterium validum</name>
    <dbReference type="NCBI Taxonomy" id="2821543"/>
    <lineage>
        <taxon>Bacteria</taxon>
        <taxon>Pseudomonadati</taxon>
        <taxon>Acidobacteriota</taxon>
        <taxon>Terriglobia</taxon>
        <taxon>Terriglobales</taxon>
        <taxon>Acidobacteriaceae</taxon>
        <taxon>Chloracidobacterium</taxon>
    </lineage>
</organism>
<dbReference type="Gene3D" id="3.30.700.10">
    <property type="entry name" value="Glycoprotein, Type 4 Pilin"/>
    <property type="match status" value="1"/>
</dbReference>
<sequence length="138" mass="15891">MVRVMKLGRVSRKSRGFTLLELVIVMTIMVILLAVSIPIYRNLLLRARETVLRDDLFKMRDAINRYTYDKNRAPESLKDLERAKYLREIPIDPLTESRDTWVVRLEDEPVVPSAPRGIVDVFSGAEGIGTDGVPYNEW</sequence>
<evidence type="ECO:0000256" key="1">
    <source>
        <dbReference type="ARBA" id="ARBA00022481"/>
    </source>
</evidence>
<dbReference type="Proteomes" id="UP000676506">
    <property type="component" value="Chromosome 1"/>
</dbReference>
<dbReference type="InterPro" id="IPR000983">
    <property type="entry name" value="Bac_GSPG_pilin"/>
</dbReference>
<reference evidence="3 4" key="1">
    <citation type="submission" date="2021-03" db="EMBL/GenBank/DDBJ databases">
        <title>Genomic and phenotypic characterization of Chloracidobacterium isolates provides evidence for multiple species.</title>
        <authorList>
            <person name="Saini M.K."/>
            <person name="Costas A.M.G."/>
            <person name="Tank M."/>
            <person name="Bryant D.A."/>
        </authorList>
    </citation>
    <scope>NUCLEOTIDE SEQUENCE [LARGE SCALE GENOMIC DNA]</scope>
    <source>
        <strain evidence="3 4">BV2-C</strain>
    </source>
</reference>
<protein>
    <submittedName>
        <fullName evidence="3">Prepilin-type N-terminal cleavage/methylation domain-containing protein</fullName>
    </submittedName>
</protein>
<keyword evidence="2" id="KW-0472">Membrane</keyword>
<gene>
    <name evidence="3" type="ORF">J8C06_02830</name>
</gene>
<dbReference type="PROSITE" id="PS00409">
    <property type="entry name" value="PROKAR_NTER_METHYL"/>
    <property type="match status" value="1"/>
</dbReference>
<evidence type="ECO:0000313" key="3">
    <source>
        <dbReference type="EMBL" id="QUW03391.1"/>
    </source>
</evidence>
<feature type="transmembrane region" description="Helical" evidence="2">
    <location>
        <begin position="20"/>
        <end position="40"/>
    </location>
</feature>
<dbReference type="SUPFAM" id="SSF54523">
    <property type="entry name" value="Pili subunits"/>
    <property type="match status" value="1"/>
</dbReference>
<evidence type="ECO:0000256" key="2">
    <source>
        <dbReference type="SAM" id="Phobius"/>
    </source>
</evidence>
<dbReference type="InterPro" id="IPR012902">
    <property type="entry name" value="N_methyl_site"/>
</dbReference>
<dbReference type="EMBL" id="CP072648">
    <property type="protein sequence ID" value="QUW03391.1"/>
    <property type="molecule type" value="Genomic_DNA"/>
</dbReference>
<keyword evidence="2" id="KW-1133">Transmembrane helix</keyword>
<proteinExistence type="predicted"/>
<name>A0ABX8B9P4_9BACT</name>
<dbReference type="Pfam" id="PF07963">
    <property type="entry name" value="N_methyl"/>
    <property type="match status" value="1"/>
</dbReference>
<keyword evidence="1" id="KW-0488">Methylation</keyword>
<dbReference type="InterPro" id="IPR045584">
    <property type="entry name" value="Pilin-like"/>
</dbReference>
<keyword evidence="4" id="KW-1185">Reference proteome</keyword>
<dbReference type="PRINTS" id="PR00813">
    <property type="entry name" value="BCTERIALGSPG"/>
</dbReference>
<accession>A0ABX8B9P4</accession>
<keyword evidence="2" id="KW-0812">Transmembrane</keyword>
<evidence type="ECO:0000313" key="4">
    <source>
        <dbReference type="Proteomes" id="UP000676506"/>
    </source>
</evidence>
<dbReference type="NCBIfam" id="TIGR02532">
    <property type="entry name" value="IV_pilin_GFxxxE"/>
    <property type="match status" value="1"/>
</dbReference>